<feature type="domain" description="GIY-YIG" evidence="2">
    <location>
        <begin position="1"/>
        <end position="76"/>
    </location>
</feature>
<organism evidence="3">
    <name type="scientific">Intestinibacter bartlettii</name>
    <dbReference type="NCBI Taxonomy" id="261299"/>
    <lineage>
        <taxon>Bacteria</taxon>
        <taxon>Bacillati</taxon>
        <taxon>Bacillota</taxon>
        <taxon>Clostridia</taxon>
        <taxon>Peptostreptococcales</taxon>
        <taxon>Peptostreptococcaceae</taxon>
        <taxon>Intestinibacter</taxon>
    </lineage>
</organism>
<evidence type="ECO:0000313" key="3">
    <source>
        <dbReference type="EMBL" id="VYU52709.1"/>
    </source>
</evidence>
<name>A0A6N3FLG9_9FIRM</name>
<dbReference type="SUPFAM" id="SSF82771">
    <property type="entry name" value="GIY-YIG endonuclease"/>
    <property type="match status" value="1"/>
</dbReference>
<dbReference type="EMBL" id="CACRUE010000045">
    <property type="protein sequence ID" value="VYU52709.1"/>
    <property type="molecule type" value="Genomic_DNA"/>
</dbReference>
<protein>
    <submittedName>
        <fullName evidence="3">GIY-YIG nuclease superfamily protein</fullName>
    </submittedName>
</protein>
<accession>A0A6N3FLG9</accession>
<dbReference type="InterPro" id="IPR035901">
    <property type="entry name" value="GIY-YIG_endonuc_sf"/>
</dbReference>
<dbReference type="RefSeq" id="WP_156531225.1">
    <property type="nucleotide sequence ID" value="NZ_CACRUE010000045.1"/>
</dbReference>
<dbReference type="InterPro" id="IPR050190">
    <property type="entry name" value="UPF0213_domain"/>
</dbReference>
<evidence type="ECO:0000256" key="1">
    <source>
        <dbReference type="ARBA" id="ARBA00007435"/>
    </source>
</evidence>
<sequence>MYYTYIIRCRDNSLYTGYTIDIKRRLREHTKGINSKYTRSRGFSKLEIYFVCKSKSDAMKLEYKIKQKSRYQKLNIIENPEDFIQKLKQEEDFIVLEFDKKAD</sequence>
<comment type="similarity">
    <text evidence="1">Belongs to the UPF0213 family.</text>
</comment>
<proteinExistence type="inferred from homology"/>
<dbReference type="AlphaFoldDB" id="A0A6N3FLG9"/>
<reference evidence="3" key="1">
    <citation type="submission" date="2019-11" db="EMBL/GenBank/DDBJ databases">
        <authorList>
            <person name="Feng L."/>
        </authorList>
    </citation>
    <scope>NUCLEOTIDE SEQUENCE</scope>
    <source>
        <strain evidence="3">IbartlettiiLFYP30</strain>
    </source>
</reference>
<dbReference type="PANTHER" id="PTHR34477:SF1">
    <property type="entry name" value="UPF0213 PROTEIN YHBQ"/>
    <property type="match status" value="1"/>
</dbReference>
<gene>
    <name evidence="3" type="ORF">IBLFYP30_00456</name>
</gene>
<dbReference type="Pfam" id="PF01541">
    <property type="entry name" value="GIY-YIG"/>
    <property type="match status" value="1"/>
</dbReference>
<dbReference type="Gene3D" id="3.40.1440.10">
    <property type="entry name" value="GIY-YIG endonuclease"/>
    <property type="match status" value="1"/>
</dbReference>
<dbReference type="SMART" id="SM00465">
    <property type="entry name" value="GIYc"/>
    <property type="match status" value="1"/>
</dbReference>
<dbReference type="CDD" id="cd10456">
    <property type="entry name" value="GIY-YIG_UPF0213"/>
    <property type="match status" value="1"/>
</dbReference>
<dbReference type="PROSITE" id="PS50164">
    <property type="entry name" value="GIY_YIG"/>
    <property type="match status" value="1"/>
</dbReference>
<dbReference type="InterPro" id="IPR000305">
    <property type="entry name" value="GIY-YIG_endonuc"/>
</dbReference>
<dbReference type="PANTHER" id="PTHR34477">
    <property type="entry name" value="UPF0213 PROTEIN YHBQ"/>
    <property type="match status" value="1"/>
</dbReference>
<evidence type="ECO:0000259" key="2">
    <source>
        <dbReference type="PROSITE" id="PS50164"/>
    </source>
</evidence>